<keyword evidence="1" id="KW-0472">Membrane</keyword>
<accession>A0A498R5M5</accession>
<name>A0A498R5M5_9FIRM</name>
<protein>
    <recommendedName>
        <fullName evidence="4">Stage III sporulation protein AG</fullName>
    </recommendedName>
</protein>
<keyword evidence="1" id="KW-0812">Transmembrane</keyword>
<gene>
    <name evidence="2" type="ORF">LUCI_3281</name>
</gene>
<evidence type="ECO:0000313" key="3">
    <source>
        <dbReference type="Proteomes" id="UP000277811"/>
    </source>
</evidence>
<reference evidence="2 3" key="1">
    <citation type="submission" date="2018-06" db="EMBL/GenBank/DDBJ databases">
        <authorList>
            <person name="Strepis N."/>
        </authorList>
    </citation>
    <scope>NUCLEOTIDE SEQUENCE [LARGE SCALE GENOMIC DNA]</scope>
    <source>
        <strain evidence="2">LUCI</strain>
    </source>
</reference>
<keyword evidence="1" id="KW-1133">Transmembrane helix</keyword>
<organism evidence="2 3">
    <name type="scientific">Lucifera butyrica</name>
    <dbReference type="NCBI Taxonomy" id="1351585"/>
    <lineage>
        <taxon>Bacteria</taxon>
        <taxon>Bacillati</taxon>
        <taxon>Bacillota</taxon>
        <taxon>Negativicutes</taxon>
        <taxon>Veillonellales</taxon>
        <taxon>Veillonellaceae</taxon>
        <taxon>Lucifera</taxon>
    </lineage>
</organism>
<feature type="transmembrane region" description="Helical" evidence="1">
    <location>
        <begin position="25"/>
        <end position="46"/>
    </location>
</feature>
<proteinExistence type="predicted"/>
<dbReference type="Proteomes" id="UP000277811">
    <property type="component" value="Unassembled WGS sequence"/>
</dbReference>
<evidence type="ECO:0008006" key="4">
    <source>
        <dbReference type="Google" id="ProtNLM"/>
    </source>
</evidence>
<keyword evidence="3" id="KW-1185">Reference proteome</keyword>
<sequence>MGNFNEMIASVKKVWPAQLVRDGVINARLIILGLLGVFLLLAGGLIQVPTTKSKVENTPAIPYQSGNNRSYEEQLEAKMGNLLSQVKGAGSVAVSITLDDNGTYEHDKNVVKESKTVQEKDTNGAVRTTTETKESEQVLMSRENGVDRPVTVREDKPVIKGILVIAAGAYDSKVKADLMEAVEAGLGIPAYKITVLPQRR</sequence>
<evidence type="ECO:0000313" key="2">
    <source>
        <dbReference type="EMBL" id="VBB08016.1"/>
    </source>
</evidence>
<dbReference type="OrthoDB" id="1634070at2"/>
<dbReference type="AlphaFoldDB" id="A0A498R5M5"/>
<dbReference type="RefSeq" id="WP_122628932.1">
    <property type="nucleotide sequence ID" value="NZ_UPPP01000083.1"/>
</dbReference>
<dbReference type="EMBL" id="UPPP01000083">
    <property type="protein sequence ID" value="VBB08016.1"/>
    <property type="molecule type" value="Genomic_DNA"/>
</dbReference>
<evidence type="ECO:0000256" key="1">
    <source>
        <dbReference type="SAM" id="Phobius"/>
    </source>
</evidence>